<dbReference type="GO" id="GO:0006412">
    <property type="term" value="P:translation"/>
    <property type="evidence" value="ECO:0007669"/>
    <property type="project" value="UniProtKB-UniRule"/>
</dbReference>
<dbReference type="InterPro" id="IPR037229">
    <property type="entry name" value="Ribosomal_bL35_sf"/>
</dbReference>
<accession>A0A7C3KB39</accession>
<dbReference type="SUPFAM" id="SSF143034">
    <property type="entry name" value="L35p-like"/>
    <property type="match status" value="1"/>
</dbReference>
<dbReference type="PANTHER" id="PTHR33343">
    <property type="entry name" value="54S RIBOSOMAL PROTEIN BL35M"/>
    <property type="match status" value="1"/>
</dbReference>
<dbReference type="Gene3D" id="4.10.410.60">
    <property type="match status" value="1"/>
</dbReference>
<evidence type="ECO:0000256" key="2">
    <source>
        <dbReference type="ARBA" id="ARBA00022980"/>
    </source>
</evidence>
<dbReference type="FunFam" id="4.10.410.60:FF:000001">
    <property type="entry name" value="50S ribosomal protein L35"/>
    <property type="match status" value="1"/>
</dbReference>
<dbReference type="EMBL" id="DSRU01000039">
    <property type="protein sequence ID" value="HFM96624.1"/>
    <property type="molecule type" value="Genomic_DNA"/>
</dbReference>
<evidence type="ECO:0000256" key="6">
    <source>
        <dbReference type="RuleBase" id="RU000568"/>
    </source>
</evidence>
<comment type="caution">
    <text evidence="8">The sequence shown here is derived from an EMBL/GenBank/DDBJ whole genome shotgun (WGS) entry which is preliminary data.</text>
</comment>
<dbReference type="PRINTS" id="PR00064">
    <property type="entry name" value="RIBOSOMALL35"/>
</dbReference>
<dbReference type="PANTHER" id="PTHR33343:SF1">
    <property type="entry name" value="LARGE RIBOSOMAL SUBUNIT PROTEIN BL35M"/>
    <property type="match status" value="1"/>
</dbReference>
<dbReference type="NCBIfam" id="TIGR00001">
    <property type="entry name" value="rpmI_bact"/>
    <property type="match status" value="1"/>
</dbReference>
<evidence type="ECO:0000256" key="3">
    <source>
        <dbReference type="ARBA" id="ARBA00023274"/>
    </source>
</evidence>
<evidence type="ECO:0000256" key="5">
    <source>
        <dbReference type="HAMAP-Rule" id="MF_00514"/>
    </source>
</evidence>
<dbReference type="Pfam" id="PF01632">
    <property type="entry name" value="Ribosomal_L35p"/>
    <property type="match status" value="1"/>
</dbReference>
<evidence type="ECO:0000256" key="7">
    <source>
        <dbReference type="SAM" id="MobiDB-lite"/>
    </source>
</evidence>
<name>A0A7C3KB39_9CYAN</name>
<dbReference type="PROSITE" id="PS00936">
    <property type="entry name" value="RIBOSOMAL_L35"/>
    <property type="match status" value="1"/>
</dbReference>
<dbReference type="AlphaFoldDB" id="A0A7C3KB39"/>
<protein>
    <recommendedName>
        <fullName evidence="4 5">Large ribosomal subunit protein bL35</fullName>
    </recommendedName>
</protein>
<feature type="region of interest" description="Disordered" evidence="7">
    <location>
        <begin position="1"/>
        <end position="25"/>
    </location>
</feature>
<proteinExistence type="inferred from homology"/>
<dbReference type="GO" id="GO:0022625">
    <property type="term" value="C:cytosolic large ribosomal subunit"/>
    <property type="evidence" value="ECO:0007669"/>
    <property type="project" value="TreeGrafter"/>
</dbReference>
<reference evidence="8" key="1">
    <citation type="journal article" date="2020" name="mSystems">
        <title>Genome- and Community-Level Interaction Insights into Carbon Utilization and Element Cycling Functions of Hydrothermarchaeota in Hydrothermal Sediment.</title>
        <authorList>
            <person name="Zhou Z."/>
            <person name="Liu Y."/>
            <person name="Xu W."/>
            <person name="Pan J."/>
            <person name="Luo Z.H."/>
            <person name="Li M."/>
        </authorList>
    </citation>
    <scope>NUCLEOTIDE SEQUENCE [LARGE SCALE GENOMIC DNA]</scope>
    <source>
        <strain evidence="8">SpSt-418</strain>
    </source>
</reference>
<evidence type="ECO:0000256" key="4">
    <source>
        <dbReference type="ARBA" id="ARBA00071664"/>
    </source>
</evidence>
<keyword evidence="2 5" id="KW-0689">Ribosomal protein</keyword>
<evidence type="ECO:0000313" key="8">
    <source>
        <dbReference type="EMBL" id="HFM96624.1"/>
    </source>
</evidence>
<dbReference type="InterPro" id="IPR001706">
    <property type="entry name" value="Ribosomal_bL35"/>
</dbReference>
<sequence>MPKLKSRKGAAKRFKATGSGKIARRKTHRNHLLEHKGASRIRRLKRMGLVHERDEANVRAMLPYL</sequence>
<gene>
    <name evidence="5" type="primary">rpmI</name>
    <name evidence="5" type="synonym">rpl35</name>
    <name evidence="8" type="ORF">ENR64_02455</name>
</gene>
<feature type="compositionally biased region" description="Basic residues" evidence="7">
    <location>
        <begin position="1"/>
        <end position="15"/>
    </location>
</feature>
<dbReference type="InterPro" id="IPR021137">
    <property type="entry name" value="Ribosomal_bL35-like"/>
</dbReference>
<comment type="similarity">
    <text evidence="1 5 6">Belongs to the bacterial ribosomal protein bL35 family.</text>
</comment>
<evidence type="ECO:0000256" key="1">
    <source>
        <dbReference type="ARBA" id="ARBA00006598"/>
    </source>
</evidence>
<dbReference type="GO" id="GO:0003735">
    <property type="term" value="F:structural constituent of ribosome"/>
    <property type="evidence" value="ECO:0007669"/>
    <property type="project" value="InterPro"/>
</dbReference>
<organism evidence="8">
    <name type="scientific">Oscillatoriales cyanobacterium SpSt-418</name>
    <dbReference type="NCBI Taxonomy" id="2282169"/>
    <lineage>
        <taxon>Bacteria</taxon>
        <taxon>Bacillati</taxon>
        <taxon>Cyanobacteriota</taxon>
        <taxon>Cyanophyceae</taxon>
        <taxon>Oscillatoriophycideae</taxon>
        <taxon>Oscillatoriales</taxon>
    </lineage>
</organism>
<dbReference type="HAMAP" id="MF_00514">
    <property type="entry name" value="Ribosomal_bL35"/>
    <property type="match status" value="1"/>
</dbReference>
<keyword evidence="3 5" id="KW-0687">Ribonucleoprotein</keyword>
<dbReference type="InterPro" id="IPR018265">
    <property type="entry name" value="Ribosomal_bL35_CS"/>
</dbReference>